<organism evidence="6 7">
    <name type="scientific">Cupriavidus basilensis</name>
    <dbReference type="NCBI Taxonomy" id="68895"/>
    <lineage>
        <taxon>Bacteria</taxon>
        <taxon>Pseudomonadati</taxon>
        <taxon>Pseudomonadota</taxon>
        <taxon>Betaproteobacteria</taxon>
        <taxon>Burkholderiales</taxon>
        <taxon>Burkholderiaceae</taxon>
        <taxon>Cupriavidus</taxon>
    </lineage>
</organism>
<evidence type="ECO:0000259" key="5">
    <source>
        <dbReference type="Pfam" id="PF04335"/>
    </source>
</evidence>
<dbReference type="CDD" id="cd16425">
    <property type="entry name" value="TrbF"/>
    <property type="match status" value="1"/>
</dbReference>
<evidence type="ECO:0000256" key="1">
    <source>
        <dbReference type="ARBA" id="ARBA00004167"/>
    </source>
</evidence>
<keyword evidence="4" id="KW-0472">Membrane</keyword>
<evidence type="ECO:0000256" key="4">
    <source>
        <dbReference type="ARBA" id="ARBA00023136"/>
    </source>
</evidence>
<evidence type="ECO:0000256" key="3">
    <source>
        <dbReference type="ARBA" id="ARBA00022989"/>
    </source>
</evidence>
<keyword evidence="6" id="KW-0614">Plasmid</keyword>
<dbReference type="InterPro" id="IPR007430">
    <property type="entry name" value="VirB8"/>
</dbReference>
<evidence type="ECO:0000256" key="2">
    <source>
        <dbReference type="ARBA" id="ARBA00022692"/>
    </source>
</evidence>
<keyword evidence="2" id="KW-0812">Transmembrane</keyword>
<evidence type="ECO:0000313" key="7">
    <source>
        <dbReference type="Proteomes" id="UP000397656"/>
    </source>
</evidence>
<dbReference type="EMBL" id="CP062807">
    <property type="protein sequence ID" value="QOT82256.1"/>
    <property type="molecule type" value="Genomic_DNA"/>
</dbReference>
<geneLocation type="plasmid" evidence="6 7">
    <name>pRK1-3</name>
</geneLocation>
<keyword evidence="3" id="KW-1133">Transmembrane helix</keyword>
<protein>
    <submittedName>
        <fullName evidence="6">Type IV secretion system protein</fullName>
    </submittedName>
</protein>
<dbReference type="Proteomes" id="UP000397656">
    <property type="component" value="Plasmid pRK1-3"/>
</dbReference>
<accession>A0A643FSN3</accession>
<dbReference type="InterPro" id="IPR032710">
    <property type="entry name" value="NTF2-like_dom_sf"/>
</dbReference>
<comment type="subcellular location">
    <subcellularLocation>
        <location evidence="1">Membrane</location>
        <topology evidence="1">Single-pass membrane protein</topology>
    </subcellularLocation>
</comment>
<dbReference type="Gene3D" id="3.10.450.230">
    <property type="entry name" value="VirB8 protein"/>
    <property type="match status" value="1"/>
</dbReference>
<dbReference type="InterPro" id="IPR035658">
    <property type="entry name" value="TrbF"/>
</dbReference>
<dbReference type="RefSeq" id="WP_150986953.1">
    <property type="nucleotide sequence ID" value="NZ_CP062807.1"/>
</dbReference>
<dbReference type="AlphaFoldDB" id="A0A643FSN3"/>
<dbReference type="Pfam" id="PF04335">
    <property type="entry name" value="VirB8"/>
    <property type="match status" value="1"/>
</dbReference>
<dbReference type="GO" id="GO:0016020">
    <property type="term" value="C:membrane"/>
    <property type="evidence" value="ECO:0007669"/>
    <property type="project" value="UniProtKB-SubCell"/>
</dbReference>
<reference evidence="6 7" key="1">
    <citation type="submission" date="2020-10" db="EMBL/GenBank/DDBJ databases">
        <title>Complete genome sequence of Cupriavidus basilensis CCUG 49340T.</title>
        <authorList>
            <person name="Salva-Serra F."/>
            <person name="Donoso R.A."/>
            <person name="Cho K.H."/>
            <person name="Yoo J.A."/>
            <person name="Lee K."/>
            <person name="Yoon S.-H."/>
            <person name="Perez-Pantoja D."/>
            <person name="Moore E.R.B."/>
        </authorList>
    </citation>
    <scope>NUCLEOTIDE SEQUENCE [LARGE SCALE GENOMIC DNA]</scope>
    <source>
        <strain evidence="7">CCUG 49340</strain>
        <plasmid evidence="6 7">pRK1-3</plasmid>
    </source>
</reference>
<sequence length="254" mass="28548">MLWRKKADQDAAAVADIDNVGAGADKAPAKAKKKGRDAVNPFVEHQRHQDDRYMNLAKAKANWQVAFCMQTALLSISIAFNGYALLKPKFQPYVVVQDQIGHVVAVGPVDQSNPIDSRRIIRGQTIEWVENARAVIGDLKAAKKNFDWVYARVAAGSPAKKKLDEFYRQREPYKTAATSSAVAVVTLALPIGGNTWDLEWTEEWRNLQGEVLRKERWKVKLTYTIVAQDSEENIRRNPAGYMVTDFSWSKQSGI</sequence>
<dbReference type="SUPFAM" id="SSF54427">
    <property type="entry name" value="NTF2-like"/>
    <property type="match status" value="1"/>
</dbReference>
<gene>
    <name evidence="6" type="ORF">F7R26_039800</name>
</gene>
<name>A0A643FSN3_9BURK</name>
<dbReference type="GeneID" id="98407118"/>
<proteinExistence type="predicted"/>
<evidence type="ECO:0000313" key="6">
    <source>
        <dbReference type="EMBL" id="QOT82256.1"/>
    </source>
</evidence>
<feature type="domain" description="Bacterial virulence protein VirB8" evidence="5">
    <location>
        <begin position="48"/>
        <end position="250"/>
    </location>
</feature>